<dbReference type="CDD" id="cd00405">
    <property type="entry name" value="PRAI"/>
    <property type="match status" value="1"/>
</dbReference>
<reference evidence="12 13" key="1">
    <citation type="journal article" date="2016" name="Nat. Commun.">
        <title>Thousands of microbial genomes shed light on interconnected biogeochemical processes in an aquifer system.</title>
        <authorList>
            <person name="Anantharaman K."/>
            <person name="Brown C.T."/>
            <person name="Hug L.A."/>
            <person name="Sharon I."/>
            <person name="Castelle C.J."/>
            <person name="Probst A.J."/>
            <person name="Thomas B.C."/>
            <person name="Singh A."/>
            <person name="Wilkins M.J."/>
            <person name="Karaoz U."/>
            <person name="Brodie E.L."/>
            <person name="Williams K.H."/>
            <person name="Hubbard S.S."/>
            <person name="Banfield J.F."/>
        </authorList>
    </citation>
    <scope>NUCLEOTIDE SEQUENCE [LARGE SCALE GENOMIC DNA]</scope>
</reference>
<dbReference type="AlphaFoldDB" id="A0A1F7RR42"/>
<dbReference type="InterPro" id="IPR044643">
    <property type="entry name" value="TrpF_fam"/>
</dbReference>
<evidence type="ECO:0000256" key="2">
    <source>
        <dbReference type="ARBA" id="ARBA00004664"/>
    </source>
</evidence>
<dbReference type="InterPro" id="IPR001240">
    <property type="entry name" value="PRAI_dom"/>
</dbReference>
<evidence type="ECO:0000256" key="6">
    <source>
        <dbReference type="ARBA" id="ARBA00022605"/>
    </source>
</evidence>
<evidence type="ECO:0000256" key="4">
    <source>
        <dbReference type="ARBA" id="ARBA00012572"/>
    </source>
</evidence>
<dbReference type="FunFam" id="3.20.20.70:FF:000075">
    <property type="entry name" value="Tryptophan biosynthesis protein TRP1"/>
    <property type="match status" value="1"/>
</dbReference>
<dbReference type="PANTHER" id="PTHR42894">
    <property type="entry name" value="N-(5'-PHOSPHORIBOSYL)ANTHRANILATE ISOMERASE"/>
    <property type="match status" value="1"/>
</dbReference>
<dbReference type="EC" id="5.3.1.24" evidence="4 10"/>
<dbReference type="GO" id="GO:0000162">
    <property type="term" value="P:L-tryptophan biosynthetic process"/>
    <property type="evidence" value="ECO:0007669"/>
    <property type="project" value="UniProtKB-UniRule"/>
</dbReference>
<evidence type="ECO:0000256" key="7">
    <source>
        <dbReference type="ARBA" id="ARBA00022822"/>
    </source>
</evidence>
<gene>
    <name evidence="10" type="primary">trpF</name>
    <name evidence="12" type="ORF">A2042_02355</name>
</gene>
<name>A0A1F7RR42_9BACT</name>
<dbReference type="Gene3D" id="3.20.20.70">
    <property type="entry name" value="Aldolase class I"/>
    <property type="match status" value="1"/>
</dbReference>
<protein>
    <recommendedName>
        <fullName evidence="5 10">N-(5'-phosphoribosyl)anthranilate isomerase</fullName>
        <shortName evidence="10">PRAI</shortName>
        <ecNumber evidence="4 10">5.3.1.24</ecNumber>
    </recommendedName>
</protein>
<sequence>MRVKIKICGITNIDDALEATSYGADALGFVFYKKSPRYIEVKLAKEIILKLPSFTTAVGVFVNETYKNIEKAIDTCSIRVIQLHGDEEKDFGSKFDVKVIKAIRVKNENSLEMMKRYKVSAFLLDNFSKEIPGGTGKSFDWDLAIRAKRYGNIILAGGLNPENVIEAILKVKPYGVDVSSGIESKPGKKDYEKMRRFIEAVKSL</sequence>
<keyword evidence="8 10" id="KW-0057">Aromatic amino acid biosynthesis</keyword>
<evidence type="ECO:0000256" key="10">
    <source>
        <dbReference type="HAMAP-Rule" id="MF_00135"/>
    </source>
</evidence>
<dbReference type="NCBIfam" id="NF002298">
    <property type="entry name" value="PRK01222.1-4"/>
    <property type="match status" value="1"/>
</dbReference>
<keyword evidence="7 10" id="KW-0822">Tryptophan biosynthesis</keyword>
<organism evidence="12 13">
    <name type="scientific">Candidatus Schekmanbacteria bacterium GWA2_38_11</name>
    <dbReference type="NCBI Taxonomy" id="1817876"/>
    <lineage>
        <taxon>Bacteria</taxon>
        <taxon>Candidatus Schekmaniibacteriota</taxon>
    </lineage>
</organism>
<evidence type="ECO:0000313" key="12">
    <source>
        <dbReference type="EMBL" id="OGL43357.1"/>
    </source>
</evidence>
<dbReference type="EMBL" id="MGDB01000004">
    <property type="protein sequence ID" value="OGL43357.1"/>
    <property type="molecule type" value="Genomic_DNA"/>
</dbReference>
<dbReference type="HAMAP" id="MF_00135">
    <property type="entry name" value="PRAI"/>
    <property type="match status" value="1"/>
</dbReference>
<dbReference type="InterPro" id="IPR011060">
    <property type="entry name" value="RibuloseP-bd_barrel"/>
</dbReference>
<comment type="caution">
    <text evidence="12">The sequence shown here is derived from an EMBL/GenBank/DDBJ whole genome shotgun (WGS) entry which is preliminary data.</text>
</comment>
<accession>A0A1F7RR42</accession>
<dbReference type="PANTHER" id="PTHR42894:SF1">
    <property type="entry name" value="N-(5'-PHOSPHORIBOSYL)ANTHRANILATE ISOMERASE"/>
    <property type="match status" value="1"/>
</dbReference>
<evidence type="ECO:0000256" key="5">
    <source>
        <dbReference type="ARBA" id="ARBA00022272"/>
    </source>
</evidence>
<dbReference type="UniPathway" id="UPA00035">
    <property type="reaction ID" value="UER00042"/>
</dbReference>
<proteinExistence type="inferred from homology"/>
<keyword evidence="9 10" id="KW-0413">Isomerase</keyword>
<evidence type="ECO:0000256" key="8">
    <source>
        <dbReference type="ARBA" id="ARBA00023141"/>
    </source>
</evidence>
<evidence type="ECO:0000256" key="3">
    <source>
        <dbReference type="ARBA" id="ARBA00007571"/>
    </source>
</evidence>
<dbReference type="Proteomes" id="UP000178526">
    <property type="component" value="Unassembled WGS sequence"/>
</dbReference>
<comment type="similarity">
    <text evidence="3 10">Belongs to the TrpF family.</text>
</comment>
<dbReference type="InterPro" id="IPR013785">
    <property type="entry name" value="Aldolase_TIM"/>
</dbReference>
<dbReference type="SUPFAM" id="SSF51366">
    <property type="entry name" value="Ribulose-phoshate binding barrel"/>
    <property type="match status" value="1"/>
</dbReference>
<comment type="pathway">
    <text evidence="2 10">Amino-acid biosynthesis; L-tryptophan biosynthesis; L-tryptophan from chorismate: step 3/5.</text>
</comment>
<evidence type="ECO:0000256" key="9">
    <source>
        <dbReference type="ARBA" id="ARBA00023235"/>
    </source>
</evidence>
<evidence type="ECO:0000256" key="1">
    <source>
        <dbReference type="ARBA" id="ARBA00001164"/>
    </source>
</evidence>
<evidence type="ECO:0000259" key="11">
    <source>
        <dbReference type="Pfam" id="PF00697"/>
    </source>
</evidence>
<dbReference type="Pfam" id="PF00697">
    <property type="entry name" value="PRAI"/>
    <property type="match status" value="1"/>
</dbReference>
<keyword evidence="6 10" id="KW-0028">Amino-acid biosynthesis</keyword>
<comment type="catalytic activity">
    <reaction evidence="1 10">
        <text>N-(5-phospho-beta-D-ribosyl)anthranilate = 1-(2-carboxyphenylamino)-1-deoxy-D-ribulose 5-phosphate</text>
        <dbReference type="Rhea" id="RHEA:21540"/>
        <dbReference type="ChEBI" id="CHEBI:18277"/>
        <dbReference type="ChEBI" id="CHEBI:58613"/>
        <dbReference type="EC" id="5.3.1.24"/>
    </reaction>
</comment>
<evidence type="ECO:0000313" key="13">
    <source>
        <dbReference type="Proteomes" id="UP000178526"/>
    </source>
</evidence>
<dbReference type="GO" id="GO:0004640">
    <property type="term" value="F:phosphoribosylanthranilate isomerase activity"/>
    <property type="evidence" value="ECO:0007669"/>
    <property type="project" value="UniProtKB-UniRule"/>
</dbReference>
<feature type="domain" description="N-(5'phosphoribosyl) anthranilate isomerase (PRAI)" evidence="11">
    <location>
        <begin position="5"/>
        <end position="199"/>
    </location>
</feature>